<protein>
    <submittedName>
        <fullName evidence="2">Uncharacterized protein</fullName>
    </submittedName>
</protein>
<gene>
    <name evidence="2" type="ORF">BZG01_20125</name>
</gene>
<evidence type="ECO:0000313" key="2">
    <source>
        <dbReference type="EMBL" id="PKQ60986.1"/>
    </source>
</evidence>
<keyword evidence="1" id="KW-0732">Signal</keyword>
<accession>A0A2N3HSG0</accession>
<evidence type="ECO:0000313" key="3">
    <source>
        <dbReference type="Proteomes" id="UP000233618"/>
    </source>
</evidence>
<dbReference type="Proteomes" id="UP000233618">
    <property type="component" value="Unassembled WGS sequence"/>
</dbReference>
<evidence type="ECO:0000256" key="1">
    <source>
        <dbReference type="SAM" id="SignalP"/>
    </source>
</evidence>
<organism evidence="2 3">
    <name type="scientific">Labilibaculum manganireducens</name>
    <dbReference type="NCBI Taxonomy" id="1940525"/>
    <lineage>
        <taxon>Bacteria</taxon>
        <taxon>Pseudomonadati</taxon>
        <taxon>Bacteroidota</taxon>
        <taxon>Bacteroidia</taxon>
        <taxon>Marinilabiliales</taxon>
        <taxon>Marinifilaceae</taxon>
        <taxon>Labilibaculum</taxon>
    </lineage>
</organism>
<keyword evidence="3" id="KW-1185">Reference proteome</keyword>
<comment type="caution">
    <text evidence="2">The sequence shown here is derived from an EMBL/GenBank/DDBJ whole genome shotgun (WGS) entry which is preliminary data.</text>
</comment>
<proteinExistence type="predicted"/>
<feature type="chain" id="PRO_5014658699" evidence="1">
    <location>
        <begin position="19"/>
        <end position="167"/>
    </location>
</feature>
<sequence length="167" mass="19611">MKKMITLLLFFIVFGAKSQTISEKLGAVSTNFKITSASQPLNVTNQIILKQNRTESKKDHEDYEYAVYERYYFQFISDSKLVASDRSDIKKEALVKSNHDFYFNGYFVRLYDENDFLICEFSREAGIRFNRDYNLGKGGYFTYEFYLSGFPIVLLDKVKRIDVQIID</sequence>
<feature type="signal peptide" evidence="1">
    <location>
        <begin position="1"/>
        <end position="18"/>
    </location>
</feature>
<dbReference type="RefSeq" id="WP_101311650.1">
    <property type="nucleotide sequence ID" value="NZ_MVDE01000051.1"/>
</dbReference>
<dbReference type="EMBL" id="MVDE01000051">
    <property type="protein sequence ID" value="PKQ60986.1"/>
    <property type="molecule type" value="Genomic_DNA"/>
</dbReference>
<name>A0A2N3HSG0_9BACT</name>
<reference evidence="2 3" key="1">
    <citation type="journal article" date="2017" name="Front. Microbiol.">
        <title>Labilibaculum manganireducens gen. nov., sp. nov. and Labilibaculum filiforme sp. nov., Novel Bacteroidetes Isolated from Subsurface Sediments of the Baltic Sea.</title>
        <authorList>
            <person name="Vandieken V."/>
            <person name="Marshall I.P."/>
            <person name="Niemann H."/>
            <person name="Engelen B."/>
            <person name="Cypionka H."/>
        </authorList>
    </citation>
    <scope>NUCLEOTIDE SEQUENCE [LARGE SCALE GENOMIC DNA]</scope>
    <source>
        <strain evidence="2 3">59.10-2M</strain>
    </source>
</reference>
<dbReference type="AlphaFoldDB" id="A0A2N3HSG0"/>